<evidence type="ECO:0000313" key="3">
    <source>
        <dbReference type="Proteomes" id="UP000688947"/>
    </source>
</evidence>
<feature type="compositionally biased region" description="Polar residues" evidence="1">
    <location>
        <begin position="11"/>
        <end position="26"/>
    </location>
</feature>
<dbReference type="Proteomes" id="UP000688947">
    <property type="component" value="Unassembled WGS sequence"/>
</dbReference>
<dbReference type="OrthoDB" id="10494700at2759"/>
<name>A0A8T1TPN6_9STRA</name>
<feature type="region of interest" description="Disordered" evidence="1">
    <location>
        <begin position="170"/>
        <end position="252"/>
    </location>
</feature>
<evidence type="ECO:0000313" key="2">
    <source>
        <dbReference type="EMBL" id="KAG6944953.1"/>
    </source>
</evidence>
<gene>
    <name evidence="2" type="ORF">JG687_00017557</name>
</gene>
<evidence type="ECO:0000256" key="1">
    <source>
        <dbReference type="SAM" id="MobiDB-lite"/>
    </source>
</evidence>
<protein>
    <submittedName>
        <fullName evidence="2">Uncharacterized protein</fullName>
    </submittedName>
</protein>
<dbReference type="AlphaFoldDB" id="A0A8T1TPN6"/>
<reference evidence="2" key="1">
    <citation type="submission" date="2021-01" db="EMBL/GenBank/DDBJ databases">
        <title>Phytophthora aleatoria, a newly-described species from Pinus radiata is distinct from Phytophthora cactorum isolates based on comparative genomics.</title>
        <authorList>
            <person name="Mcdougal R."/>
            <person name="Panda P."/>
            <person name="Williams N."/>
            <person name="Studholme D.J."/>
        </authorList>
    </citation>
    <scope>NUCLEOTIDE SEQUENCE</scope>
    <source>
        <strain evidence="2">NZFS 3830</strain>
    </source>
</reference>
<feature type="region of interest" description="Disordered" evidence="1">
    <location>
        <begin position="1"/>
        <end position="27"/>
    </location>
</feature>
<proteinExistence type="predicted"/>
<accession>A0A8T1TPN6</accession>
<feature type="compositionally biased region" description="Acidic residues" evidence="1">
    <location>
        <begin position="171"/>
        <end position="181"/>
    </location>
</feature>
<comment type="caution">
    <text evidence="2">The sequence shown here is derived from an EMBL/GenBank/DDBJ whole genome shotgun (WGS) entry which is preliminary data.</text>
</comment>
<organism evidence="2 3">
    <name type="scientific">Phytophthora cactorum</name>
    <dbReference type="NCBI Taxonomy" id="29920"/>
    <lineage>
        <taxon>Eukaryota</taxon>
        <taxon>Sar</taxon>
        <taxon>Stramenopiles</taxon>
        <taxon>Oomycota</taxon>
        <taxon>Peronosporomycetes</taxon>
        <taxon>Peronosporales</taxon>
        <taxon>Peronosporaceae</taxon>
        <taxon>Phytophthora</taxon>
    </lineage>
</organism>
<dbReference type="VEuPathDB" id="FungiDB:PC110_g21681"/>
<dbReference type="EMBL" id="JAENGZ010002081">
    <property type="protein sequence ID" value="KAG6944953.1"/>
    <property type="molecule type" value="Genomic_DNA"/>
</dbReference>
<feature type="compositionally biased region" description="Low complexity" evidence="1">
    <location>
        <begin position="225"/>
        <end position="243"/>
    </location>
</feature>
<sequence length="252" mass="27457">MKFSPLESKKTFLSQRSVPSSDSTTEAEQDQYLAAQIAALVSKDRQEKATELTDANKRLVKMSLWVEAREVISTIKQSVGIEILDDVMSAVIDGKPQEALHALSGPILILPLPSRHANIRQLQIDVDQSIRDDKYVIPTTLPLRPSESKLKDFTPLKNRDGTYSALALDAQVEEEEEESPSESDSTADLSEEKPPPPAVKPTSSSQPSSSDDSDGDQFASIKNIPPGSSKTKKTASPTSKSMKTPPPTLKTK</sequence>